<comment type="similarity">
    <text evidence="8">Belongs to the acetyltransferase family. GNA1 subfamily.</text>
</comment>
<dbReference type="EC" id="2.3.1.4" evidence="8"/>
<evidence type="ECO:0000313" key="11">
    <source>
        <dbReference type="Proteomes" id="UP000095009"/>
    </source>
</evidence>
<evidence type="ECO:0000256" key="8">
    <source>
        <dbReference type="RuleBase" id="RU365086"/>
    </source>
</evidence>
<evidence type="ECO:0000256" key="4">
    <source>
        <dbReference type="ARBA" id="ARBA00022679"/>
    </source>
</evidence>
<gene>
    <name evidence="10" type="ORF">NADFUDRAFT_21075</name>
</gene>
<evidence type="ECO:0000256" key="6">
    <source>
        <dbReference type="ARBA" id="ARBA00023136"/>
    </source>
</evidence>
<keyword evidence="5" id="KW-0256">Endoplasmic reticulum</keyword>
<dbReference type="PROSITE" id="PS51186">
    <property type="entry name" value="GNAT"/>
    <property type="match status" value="1"/>
</dbReference>
<comment type="catalytic activity">
    <reaction evidence="8">
        <text>D-glucosamine 6-phosphate + acetyl-CoA = N-acetyl-D-glucosamine 6-phosphate + CoA + H(+)</text>
        <dbReference type="Rhea" id="RHEA:10292"/>
        <dbReference type="ChEBI" id="CHEBI:15378"/>
        <dbReference type="ChEBI" id="CHEBI:57287"/>
        <dbReference type="ChEBI" id="CHEBI:57288"/>
        <dbReference type="ChEBI" id="CHEBI:57513"/>
        <dbReference type="ChEBI" id="CHEBI:58725"/>
        <dbReference type="EC" id="2.3.1.4"/>
    </reaction>
</comment>
<dbReference type="Pfam" id="PF00583">
    <property type="entry name" value="Acetyltransf_1"/>
    <property type="match status" value="1"/>
</dbReference>
<comment type="pathway">
    <text evidence="8">Nucleotide-sugar biosynthesis; UDP-N-acetyl-alpha-D-glucosamine biosynthesis; N-acetyl-alpha-D-glucosamine 1-phosphate from alpha-D-glucosamine 6-phosphate (route I): step 1/2.</text>
</comment>
<keyword evidence="4 8" id="KW-0808">Transferase</keyword>
<evidence type="ECO:0000256" key="1">
    <source>
        <dbReference type="ARBA" id="ARBA00004184"/>
    </source>
</evidence>
<protein>
    <recommendedName>
        <fullName evidence="8">Glucosamine 6-phosphate N-acetyltransferase</fullName>
        <ecNumber evidence="8">2.3.1.4</ecNumber>
    </recommendedName>
</protein>
<dbReference type="FunFam" id="3.40.630.30:FF:000048">
    <property type="entry name" value="Glucosamine 6-phosphate N-acetyltransferase"/>
    <property type="match status" value="1"/>
</dbReference>
<dbReference type="SUPFAM" id="SSF55729">
    <property type="entry name" value="Acyl-CoA N-acyltransferases (Nat)"/>
    <property type="match status" value="1"/>
</dbReference>
<evidence type="ECO:0000256" key="3">
    <source>
        <dbReference type="ARBA" id="ARBA00011738"/>
    </source>
</evidence>
<dbReference type="InterPro" id="IPR000182">
    <property type="entry name" value="GNAT_dom"/>
</dbReference>
<dbReference type="AlphaFoldDB" id="A0A1E3PNP0"/>
<accession>A0A1E3PNP0</accession>
<dbReference type="EMBL" id="KV454407">
    <property type="protein sequence ID" value="ODQ67049.1"/>
    <property type="molecule type" value="Genomic_DNA"/>
</dbReference>
<keyword evidence="6" id="KW-0472">Membrane</keyword>
<comment type="subcellular location">
    <subcellularLocation>
        <location evidence="1">Endomembrane system</location>
        <topology evidence="1">Peripheral membrane protein</topology>
    </subcellularLocation>
    <subcellularLocation>
        <location evidence="2">Endoplasmic reticulum membrane</location>
    </subcellularLocation>
</comment>
<dbReference type="GO" id="GO:0006048">
    <property type="term" value="P:UDP-N-acetylglucosamine biosynthetic process"/>
    <property type="evidence" value="ECO:0007669"/>
    <property type="project" value="UniProtKB-UniRule"/>
</dbReference>
<dbReference type="GO" id="GO:0005789">
    <property type="term" value="C:endoplasmic reticulum membrane"/>
    <property type="evidence" value="ECO:0007669"/>
    <property type="project" value="UniProtKB-SubCell"/>
</dbReference>
<dbReference type="Gene3D" id="3.40.630.30">
    <property type="match status" value="1"/>
</dbReference>
<dbReference type="InterPro" id="IPR039143">
    <property type="entry name" value="GNPNAT1-like"/>
</dbReference>
<dbReference type="STRING" id="857566.A0A1E3PNP0"/>
<evidence type="ECO:0000256" key="7">
    <source>
        <dbReference type="ARBA" id="ARBA00023315"/>
    </source>
</evidence>
<name>A0A1E3PNP0_9ASCO</name>
<sequence>MSLFNKDLIPASIHQSLPAGYICRPLQVDDFNRGVLDVLSVLTQVGGTTKQDFEARFNEMLAIKNTYFIVVFVNKNDRVIAVGSVIMEKKFIRSCGTIGHIEDIAVAKSEQGKSIGKKLIDVLTHIGEQQGAYKVILDCSDSNVKFYERCGYKLECNMMAIRFPIPSKL</sequence>
<feature type="domain" description="N-acetyltransferase" evidence="9">
    <location>
        <begin position="21"/>
        <end position="169"/>
    </location>
</feature>
<reference evidence="10 11" key="1">
    <citation type="journal article" date="2016" name="Proc. Natl. Acad. Sci. U.S.A.">
        <title>Comparative genomics of biotechnologically important yeasts.</title>
        <authorList>
            <person name="Riley R."/>
            <person name="Haridas S."/>
            <person name="Wolfe K.H."/>
            <person name="Lopes M.R."/>
            <person name="Hittinger C.T."/>
            <person name="Goeker M."/>
            <person name="Salamov A.A."/>
            <person name="Wisecaver J.H."/>
            <person name="Long T.M."/>
            <person name="Calvey C.H."/>
            <person name="Aerts A.L."/>
            <person name="Barry K.W."/>
            <person name="Choi C."/>
            <person name="Clum A."/>
            <person name="Coughlan A.Y."/>
            <person name="Deshpande S."/>
            <person name="Douglass A.P."/>
            <person name="Hanson S.J."/>
            <person name="Klenk H.-P."/>
            <person name="LaButti K.M."/>
            <person name="Lapidus A."/>
            <person name="Lindquist E.A."/>
            <person name="Lipzen A.M."/>
            <person name="Meier-Kolthoff J.P."/>
            <person name="Ohm R.A."/>
            <person name="Otillar R.P."/>
            <person name="Pangilinan J.L."/>
            <person name="Peng Y."/>
            <person name="Rokas A."/>
            <person name="Rosa C.A."/>
            <person name="Scheuner C."/>
            <person name="Sibirny A.A."/>
            <person name="Slot J.C."/>
            <person name="Stielow J.B."/>
            <person name="Sun H."/>
            <person name="Kurtzman C.P."/>
            <person name="Blackwell M."/>
            <person name="Grigoriev I.V."/>
            <person name="Jeffries T.W."/>
        </authorList>
    </citation>
    <scope>NUCLEOTIDE SEQUENCE [LARGE SCALE GENOMIC DNA]</scope>
    <source>
        <strain evidence="10 11">DSM 6958</strain>
    </source>
</reference>
<evidence type="ECO:0000313" key="10">
    <source>
        <dbReference type="EMBL" id="ODQ67049.1"/>
    </source>
</evidence>
<keyword evidence="7 8" id="KW-0012">Acyltransferase</keyword>
<dbReference type="GO" id="GO:0004343">
    <property type="term" value="F:glucosamine 6-phosphate N-acetyltransferase activity"/>
    <property type="evidence" value="ECO:0007669"/>
    <property type="project" value="UniProtKB-UniRule"/>
</dbReference>
<evidence type="ECO:0000256" key="2">
    <source>
        <dbReference type="ARBA" id="ARBA00004586"/>
    </source>
</evidence>
<dbReference type="InterPro" id="IPR016181">
    <property type="entry name" value="Acyl_CoA_acyltransferase"/>
</dbReference>
<dbReference type="CDD" id="cd04301">
    <property type="entry name" value="NAT_SF"/>
    <property type="match status" value="1"/>
</dbReference>
<dbReference type="OrthoDB" id="10039976at2759"/>
<comment type="subunit">
    <text evidence="3">Homodimer.</text>
</comment>
<evidence type="ECO:0000256" key="5">
    <source>
        <dbReference type="ARBA" id="ARBA00022824"/>
    </source>
</evidence>
<organism evidence="10 11">
    <name type="scientific">Nadsonia fulvescens var. elongata DSM 6958</name>
    <dbReference type="NCBI Taxonomy" id="857566"/>
    <lineage>
        <taxon>Eukaryota</taxon>
        <taxon>Fungi</taxon>
        <taxon>Dikarya</taxon>
        <taxon>Ascomycota</taxon>
        <taxon>Saccharomycotina</taxon>
        <taxon>Dipodascomycetes</taxon>
        <taxon>Dipodascales</taxon>
        <taxon>Dipodascales incertae sedis</taxon>
        <taxon>Nadsonia</taxon>
    </lineage>
</organism>
<dbReference type="UniPathway" id="UPA00113">
    <property type="reaction ID" value="UER00529"/>
</dbReference>
<dbReference type="Proteomes" id="UP000095009">
    <property type="component" value="Unassembled WGS sequence"/>
</dbReference>
<keyword evidence="11" id="KW-1185">Reference proteome</keyword>
<dbReference type="PANTHER" id="PTHR13355">
    <property type="entry name" value="GLUCOSAMINE 6-PHOSPHATE N-ACETYLTRANSFERASE"/>
    <property type="match status" value="1"/>
</dbReference>
<evidence type="ECO:0000259" key="9">
    <source>
        <dbReference type="PROSITE" id="PS51186"/>
    </source>
</evidence>
<proteinExistence type="inferred from homology"/>
<dbReference type="PANTHER" id="PTHR13355:SF11">
    <property type="entry name" value="GLUCOSAMINE 6-PHOSPHATE N-ACETYLTRANSFERASE"/>
    <property type="match status" value="1"/>
</dbReference>